<organism evidence="7 8">
    <name type="scientific">Pseudoalteromonas gelatinilytica</name>
    <dbReference type="NCBI Taxonomy" id="1703256"/>
    <lineage>
        <taxon>Bacteria</taxon>
        <taxon>Pseudomonadati</taxon>
        <taxon>Pseudomonadota</taxon>
        <taxon>Gammaproteobacteria</taxon>
        <taxon>Alteromonadales</taxon>
        <taxon>Pseudoalteromonadaceae</taxon>
        <taxon>Pseudoalteromonas</taxon>
    </lineage>
</organism>
<feature type="transmembrane region" description="Helical" evidence="6">
    <location>
        <begin position="6"/>
        <end position="25"/>
    </location>
</feature>
<feature type="transmembrane region" description="Helical" evidence="6">
    <location>
        <begin position="135"/>
        <end position="153"/>
    </location>
</feature>
<comment type="caution">
    <text evidence="7">The sequence shown here is derived from an EMBL/GenBank/DDBJ whole genome shotgun (WGS) entry which is preliminary data.</text>
</comment>
<dbReference type="GO" id="GO:0005886">
    <property type="term" value="C:plasma membrane"/>
    <property type="evidence" value="ECO:0007669"/>
    <property type="project" value="UniProtKB-SubCell"/>
</dbReference>
<evidence type="ECO:0000256" key="4">
    <source>
        <dbReference type="ARBA" id="ARBA00022989"/>
    </source>
</evidence>
<name>A0A3A3EMD7_9GAMM</name>
<dbReference type="NCBIfam" id="NF037997">
    <property type="entry name" value="Na_Pi_symport"/>
    <property type="match status" value="1"/>
</dbReference>
<evidence type="ECO:0000256" key="6">
    <source>
        <dbReference type="SAM" id="Phobius"/>
    </source>
</evidence>
<dbReference type="Proteomes" id="UP000265938">
    <property type="component" value="Unassembled WGS sequence"/>
</dbReference>
<dbReference type="PANTHER" id="PTHR10010">
    <property type="entry name" value="SOLUTE CARRIER FAMILY 34 SODIUM PHOSPHATE , MEMBER 2-RELATED"/>
    <property type="match status" value="1"/>
</dbReference>
<sequence length="529" mass="59070">MENLNISMAGLTAIILFIFGLENFSREIESISGERFRKSLSRATNIPILGVLIGAVVTAFIQSSSATSVITISLVNAGVLTFKNSVGIIFGSNVGTTITAQLVAFKLTVFAPVIIIIGFFLSLTRNRFSIFGKAIFYFGFVFFSLNLISSSLAPLQNNPALIEILTQPQNPLLAILVGCVFTAMVQSSSVTTGLAIVFTQQGILGLENAVPIIMGANIGTTATAMISVFGMDIAAKKAALSHLLFNVGGVLLFLPFILLFGDKLSEITLDPAVALANIHFIFNVVASLVFIAFVNPFTRFVDFLLGEGKMDFERLELPTYQEDEEFQHVVDKLESGNQQLLNFLKENYNQVTLSLETNYKGIQDTAQKRLEYASFVEKEYITYFTTIVSKINDEEQSRELMLQINRFDYLFQIHDSIIDLFESKRIMNEQFIELESDILIMIRELSSDTLTLFTHTSENLEQPKNDEIDKAARSLQLHLNQAQRKLLMLLADTNRKDAGTLTNFVTYSQRLKDKLLNLHKMYSRKNAEL</sequence>
<keyword evidence="4 6" id="KW-1133">Transmembrane helix</keyword>
<keyword evidence="5 6" id="KW-0472">Membrane</keyword>
<evidence type="ECO:0000256" key="1">
    <source>
        <dbReference type="ARBA" id="ARBA00004651"/>
    </source>
</evidence>
<feature type="transmembrane region" description="Helical" evidence="6">
    <location>
        <begin position="210"/>
        <end position="231"/>
    </location>
</feature>
<feature type="transmembrane region" description="Helical" evidence="6">
    <location>
        <begin position="243"/>
        <end position="261"/>
    </location>
</feature>
<evidence type="ECO:0000313" key="8">
    <source>
        <dbReference type="Proteomes" id="UP000265938"/>
    </source>
</evidence>
<keyword evidence="2" id="KW-1003">Cell membrane</keyword>
<dbReference type="GO" id="GO:0044341">
    <property type="term" value="P:sodium-dependent phosphate transport"/>
    <property type="evidence" value="ECO:0007669"/>
    <property type="project" value="InterPro"/>
</dbReference>
<accession>A0A3A3EMD7</accession>
<protein>
    <submittedName>
        <fullName evidence="7">Na/Pi cotransporter family protein</fullName>
    </submittedName>
</protein>
<dbReference type="AlphaFoldDB" id="A0A3A3EMD7"/>
<dbReference type="InterPro" id="IPR003841">
    <property type="entry name" value="Na/Pi_transpt"/>
</dbReference>
<proteinExistence type="predicted"/>
<feature type="transmembrane region" description="Helical" evidence="6">
    <location>
        <begin position="273"/>
        <end position="294"/>
    </location>
</feature>
<reference evidence="7 8" key="1">
    <citation type="submission" date="2018-09" db="EMBL/GenBank/DDBJ databases">
        <title>Identification of marine bacteria producing industrial enzymes.</title>
        <authorList>
            <person name="Cheng T.H."/>
            <person name="Saidin J."/>
            <person name="Muhd D.D."/>
            <person name="Isa M.N.M."/>
            <person name="Bakar M.F.A."/>
            <person name="Ismail N."/>
        </authorList>
    </citation>
    <scope>NUCLEOTIDE SEQUENCE [LARGE SCALE GENOMIC DNA]</scope>
    <source>
        <strain evidence="7 8">MNAD 1.6</strain>
    </source>
</reference>
<evidence type="ECO:0000256" key="3">
    <source>
        <dbReference type="ARBA" id="ARBA00022692"/>
    </source>
</evidence>
<keyword evidence="3 6" id="KW-0812">Transmembrane</keyword>
<evidence type="ECO:0000313" key="7">
    <source>
        <dbReference type="EMBL" id="RJF37520.1"/>
    </source>
</evidence>
<dbReference type="NCBIfam" id="TIGR00704">
    <property type="entry name" value="NaPi_cotrn_rel"/>
    <property type="match status" value="1"/>
</dbReference>
<dbReference type="PANTHER" id="PTHR10010:SF46">
    <property type="entry name" value="SODIUM-DEPENDENT PHOSPHATE TRANSPORT PROTEIN 2B"/>
    <property type="match status" value="1"/>
</dbReference>
<feature type="transmembrane region" description="Helical" evidence="6">
    <location>
        <begin position="46"/>
        <end position="75"/>
    </location>
</feature>
<dbReference type="GO" id="GO:0005436">
    <property type="term" value="F:sodium:phosphate symporter activity"/>
    <property type="evidence" value="ECO:0007669"/>
    <property type="project" value="InterPro"/>
</dbReference>
<feature type="transmembrane region" description="Helical" evidence="6">
    <location>
        <begin position="173"/>
        <end position="198"/>
    </location>
</feature>
<gene>
    <name evidence="7" type="ORF">D4741_05460</name>
</gene>
<comment type="subcellular location">
    <subcellularLocation>
        <location evidence="1">Cell membrane</location>
        <topology evidence="1">Multi-pass membrane protein</topology>
    </subcellularLocation>
</comment>
<evidence type="ECO:0000256" key="2">
    <source>
        <dbReference type="ARBA" id="ARBA00022475"/>
    </source>
</evidence>
<evidence type="ECO:0000256" key="5">
    <source>
        <dbReference type="ARBA" id="ARBA00023136"/>
    </source>
</evidence>
<dbReference type="EMBL" id="QYSE01000001">
    <property type="protein sequence ID" value="RJF37520.1"/>
    <property type="molecule type" value="Genomic_DNA"/>
</dbReference>
<dbReference type="Pfam" id="PF02690">
    <property type="entry name" value="Na_Pi_cotrans"/>
    <property type="match status" value="2"/>
</dbReference>
<dbReference type="InterPro" id="IPR004633">
    <property type="entry name" value="NaPi_cotrn-rel/YqeW-like"/>
</dbReference>
<feature type="transmembrane region" description="Helical" evidence="6">
    <location>
        <begin position="103"/>
        <end position="123"/>
    </location>
</feature>